<evidence type="ECO:0000256" key="3">
    <source>
        <dbReference type="SAM" id="SignalP"/>
    </source>
</evidence>
<dbReference type="CDD" id="cd06342">
    <property type="entry name" value="PBP1_ABC_LIVBP-like"/>
    <property type="match status" value="1"/>
</dbReference>
<evidence type="ECO:0000313" key="5">
    <source>
        <dbReference type="EMBL" id="CAJ1004188.1"/>
    </source>
</evidence>
<feature type="chain" id="PRO_5041439902" evidence="3">
    <location>
        <begin position="21"/>
        <end position="400"/>
    </location>
</feature>
<dbReference type="Proteomes" id="UP001189619">
    <property type="component" value="Chromosome"/>
</dbReference>
<evidence type="ECO:0000313" key="6">
    <source>
        <dbReference type="Proteomes" id="UP001189619"/>
    </source>
</evidence>
<feature type="domain" description="Leucine-binding protein" evidence="4">
    <location>
        <begin position="45"/>
        <end position="388"/>
    </location>
</feature>
<organism evidence="5 6">
    <name type="scientific">Brevibacillus aydinogluensis</name>
    <dbReference type="NCBI Taxonomy" id="927786"/>
    <lineage>
        <taxon>Bacteria</taxon>
        <taxon>Bacillati</taxon>
        <taxon>Bacillota</taxon>
        <taxon>Bacilli</taxon>
        <taxon>Bacillales</taxon>
        <taxon>Paenibacillaceae</taxon>
        <taxon>Brevibacillus</taxon>
    </lineage>
</organism>
<dbReference type="PROSITE" id="PS51257">
    <property type="entry name" value="PROKAR_LIPOPROTEIN"/>
    <property type="match status" value="1"/>
</dbReference>
<accession>A0AA48MER4</accession>
<dbReference type="InterPro" id="IPR028082">
    <property type="entry name" value="Peripla_BP_I"/>
</dbReference>
<dbReference type="RefSeq" id="WP_304414747.1">
    <property type="nucleotide sequence ID" value="NZ_OY569118.1"/>
</dbReference>
<name>A0AA48MER4_9BACL</name>
<dbReference type="PANTHER" id="PTHR47151">
    <property type="entry name" value="LEU/ILE/VAL-BINDING ABC TRANSPORTER SUBUNIT"/>
    <property type="match status" value="1"/>
</dbReference>
<evidence type="ECO:0000256" key="2">
    <source>
        <dbReference type="ARBA" id="ARBA00022729"/>
    </source>
</evidence>
<dbReference type="PANTHER" id="PTHR47151:SF2">
    <property type="entry name" value="AMINO ACID BINDING PROTEIN"/>
    <property type="match status" value="1"/>
</dbReference>
<reference evidence="5" key="1">
    <citation type="submission" date="2023-07" db="EMBL/GenBank/DDBJ databases">
        <authorList>
            <person name="Ivanov I."/>
            <person name="Teneva D."/>
            <person name="Stoikov I."/>
        </authorList>
    </citation>
    <scope>NUCLEOTIDE SEQUENCE</scope>
    <source>
        <strain evidence="5">4475</strain>
    </source>
</reference>
<keyword evidence="2 3" id="KW-0732">Signal</keyword>
<feature type="signal peptide" evidence="3">
    <location>
        <begin position="1"/>
        <end position="20"/>
    </location>
</feature>
<dbReference type="Pfam" id="PF13458">
    <property type="entry name" value="Peripla_BP_6"/>
    <property type="match status" value="1"/>
</dbReference>
<dbReference type="KEGG" id="bayd:BSPP4475_17895"/>
<keyword evidence="6" id="KW-1185">Reference proteome</keyword>
<evidence type="ECO:0000259" key="4">
    <source>
        <dbReference type="Pfam" id="PF13458"/>
    </source>
</evidence>
<gene>
    <name evidence="5" type="ORF">BSPP4475_17895</name>
</gene>
<proteinExistence type="inferred from homology"/>
<dbReference type="SUPFAM" id="SSF53822">
    <property type="entry name" value="Periplasmic binding protein-like I"/>
    <property type="match status" value="1"/>
</dbReference>
<evidence type="ECO:0000256" key="1">
    <source>
        <dbReference type="ARBA" id="ARBA00010062"/>
    </source>
</evidence>
<dbReference type="InterPro" id="IPR028081">
    <property type="entry name" value="Leu-bd"/>
</dbReference>
<comment type="similarity">
    <text evidence="1">Belongs to the leucine-binding protein family.</text>
</comment>
<sequence length="400" mass="42622">MKSQTVRLLLAGLLAGSLVAGCGGGNSTSSGGNEGSGGNAGSNVIKIATQSPLSGTQSLEGDGIKLGAQLAVQDRMEDFKKLGFDLQLFPQDDQADPKIGVSNAEMLIADPDVYAVIGHYNTGVAIPSSVKYEEGKLAMISPANTGVELTEAGKKSVNRLVARNDQIAPAAAKYAKEKMGITTVFIAHDKTAYGQGLADEVRKAFKELGVKEVAYEGINPGEKDYSAIVNQLVAHKPDLVFYGGMYAELGIIAKQAREKGYTGQFMGGEGLESNDMYKIAGPAAEGIVYATVVSDIRSQEEGKKWVERFKSAFNKEPGAFSPFAYDATLVALNGIEQAIKENGGKKPTREQVMNAIRATSEFNGLFTKVSFDEKGDNKHSQVYIYKFGKEKAEFIGEAGQ</sequence>
<dbReference type="Gene3D" id="3.40.50.2300">
    <property type="match status" value="2"/>
</dbReference>
<protein>
    <submittedName>
        <fullName evidence="5">Branched chain amino acid ABC transporter substrate-binding protein</fullName>
    </submittedName>
</protein>
<dbReference type="EMBL" id="OY569118">
    <property type="protein sequence ID" value="CAJ1004188.1"/>
    <property type="molecule type" value="Genomic_DNA"/>
</dbReference>
<dbReference type="AlphaFoldDB" id="A0AA48MER4"/>